<reference evidence="3 4" key="1">
    <citation type="submission" date="2014-04" db="EMBL/GenBank/DDBJ databases">
        <title>Genome assembly of Hyalangium minutum DSM 14724.</title>
        <authorList>
            <person name="Sharma G."/>
            <person name="Subramanian S."/>
        </authorList>
    </citation>
    <scope>NUCLEOTIDE SEQUENCE [LARGE SCALE GENOMIC DNA]</scope>
    <source>
        <strain evidence="3 4">DSM 14724</strain>
    </source>
</reference>
<dbReference type="AlphaFoldDB" id="A0A085W955"/>
<proteinExistence type="predicted"/>
<evidence type="ECO:0000256" key="1">
    <source>
        <dbReference type="SAM" id="MobiDB-lite"/>
    </source>
</evidence>
<feature type="region of interest" description="Disordered" evidence="1">
    <location>
        <begin position="335"/>
        <end position="375"/>
    </location>
</feature>
<dbReference type="RefSeq" id="WP_044194199.1">
    <property type="nucleotide sequence ID" value="NZ_JMCB01000014.1"/>
</dbReference>
<name>A0A085W955_9BACT</name>
<evidence type="ECO:0008006" key="5">
    <source>
        <dbReference type="Google" id="ProtNLM"/>
    </source>
</evidence>
<organism evidence="3 4">
    <name type="scientific">Hyalangium minutum</name>
    <dbReference type="NCBI Taxonomy" id="394096"/>
    <lineage>
        <taxon>Bacteria</taxon>
        <taxon>Pseudomonadati</taxon>
        <taxon>Myxococcota</taxon>
        <taxon>Myxococcia</taxon>
        <taxon>Myxococcales</taxon>
        <taxon>Cystobacterineae</taxon>
        <taxon>Archangiaceae</taxon>
        <taxon>Hyalangium</taxon>
    </lineage>
</organism>
<dbReference type="EMBL" id="JMCB01000014">
    <property type="protein sequence ID" value="KFE64218.1"/>
    <property type="molecule type" value="Genomic_DNA"/>
</dbReference>
<evidence type="ECO:0000256" key="2">
    <source>
        <dbReference type="SAM" id="SignalP"/>
    </source>
</evidence>
<feature type="chain" id="PRO_5001799666" description="Lipoprotein" evidence="2">
    <location>
        <begin position="24"/>
        <end position="375"/>
    </location>
</feature>
<gene>
    <name evidence="3" type="ORF">DB31_2012</name>
</gene>
<evidence type="ECO:0000313" key="3">
    <source>
        <dbReference type="EMBL" id="KFE64218.1"/>
    </source>
</evidence>
<feature type="compositionally biased region" description="Pro residues" evidence="1">
    <location>
        <begin position="358"/>
        <end position="367"/>
    </location>
</feature>
<sequence>MMRMSKSMMLGAALVLAACGKDAAVDDQEYAEATPDLSGTALEINSQAAGEEGAALIAEGFGVNQGELNGTGPEFLENARVQVKALNTALKDAITPIVELVNAGGAEASPGDVLVYGPTDRANATYKFTIKKVTAQRFVWKLEARTLGSSDDAAYKVVAAGGLTKGVLAHRGRGTIAINLDNLKAVAPAITGQGKLMASFAHTAGNDKVLSYRLDGFTPNPANHAPVTGAFVGHRRMPSGISRVRVFGPYNLKNTATPAKENVFASIRWIPGTGGRADIYAAGGDIAADKYFIGSTCWDAQEMEKWRILRQCTKGQPLSECTTVAGSELGTRAACPGADLGGEINPPSGNPDDATPLPDAPTEPEPVPGDVTPEL</sequence>
<dbReference type="Proteomes" id="UP000028725">
    <property type="component" value="Unassembled WGS sequence"/>
</dbReference>
<protein>
    <recommendedName>
        <fullName evidence="5">Lipoprotein</fullName>
    </recommendedName>
</protein>
<comment type="caution">
    <text evidence="3">The sequence shown here is derived from an EMBL/GenBank/DDBJ whole genome shotgun (WGS) entry which is preliminary data.</text>
</comment>
<feature type="signal peptide" evidence="2">
    <location>
        <begin position="1"/>
        <end position="23"/>
    </location>
</feature>
<keyword evidence="2" id="KW-0732">Signal</keyword>
<dbReference type="OrthoDB" id="5503774at2"/>
<evidence type="ECO:0000313" key="4">
    <source>
        <dbReference type="Proteomes" id="UP000028725"/>
    </source>
</evidence>
<accession>A0A085W955</accession>
<dbReference type="PROSITE" id="PS51257">
    <property type="entry name" value="PROKAR_LIPOPROTEIN"/>
    <property type="match status" value="1"/>
</dbReference>
<keyword evidence="4" id="KW-1185">Reference proteome</keyword>